<feature type="compositionally biased region" description="Polar residues" evidence="1">
    <location>
        <begin position="95"/>
        <end position="115"/>
    </location>
</feature>
<feature type="compositionally biased region" description="Polar residues" evidence="1">
    <location>
        <begin position="620"/>
        <end position="631"/>
    </location>
</feature>
<proteinExistence type="predicted"/>
<feature type="compositionally biased region" description="Polar residues" evidence="1">
    <location>
        <begin position="33"/>
        <end position="48"/>
    </location>
</feature>
<dbReference type="EMBL" id="KV454291">
    <property type="protein sequence ID" value="ODQ75015.1"/>
    <property type="molecule type" value="Genomic_DNA"/>
</dbReference>
<feature type="compositionally biased region" description="Acidic residues" evidence="1">
    <location>
        <begin position="780"/>
        <end position="793"/>
    </location>
</feature>
<feature type="compositionally biased region" description="Polar residues" evidence="1">
    <location>
        <begin position="279"/>
        <end position="298"/>
    </location>
</feature>
<feature type="compositionally biased region" description="Basic and acidic residues" evidence="1">
    <location>
        <begin position="801"/>
        <end position="817"/>
    </location>
</feature>
<feature type="compositionally biased region" description="Basic and acidic residues" evidence="1">
    <location>
        <begin position="832"/>
        <end position="843"/>
    </location>
</feature>
<evidence type="ECO:0000313" key="2">
    <source>
        <dbReference type="EMBL" id="ODQ75015.1"/>
    </source>
</evidence>
<feature type="region of interest" description="Disordered" evidence="1">
    <location>
        <begin position="562"/>
        <end position="860"/>
    </location>
</feature>
<dbReference type="STRING" id="675824.A0A1E3QBF5"/>
<feature type="compositionally biased region" description="Low complexity" evidence="1">
    <location>
        <begin position="492"/>
        <end position="510"/>
    </location>
</feature>
<feature type="compositionally biased region" description="Low complexity" evidence="1">
    <location>
        <begin position="52"/>
        <end position="61"/>
    </location>
</feature>
<name>A0A1E3QBF5_LIPST</name>
<keyword evidence="3" id="KW-1185">Reference proteome</keyword>
<feature type="compositionally biased region" description="Polar residues" evidence="1">
    <location>
        <begin position="704"/>
        <end position="719"/>
    </location>
</feature>
<feature type="compositionally biased region" description="Low complexity" evidence="1">
    <location>
        <begin position="729"/>
        <end position="747"/>
    </location>
</feature>
<feature type="compositionally biased region" description="Polar residues" evidence="1">
    <location>
        <begin position="169"/>
        <end position="193"/>
    </location>
</feature>
<gene>
    <name evidence="2" type="ORF">LIPSTDRAFT_61857</name>
</gene>
<evidence type="ECO:0000313" key="3">
    <source>
        <dbReference type="Proteomes" id="UP000094385"/>
    </source>
</evidence>
<feature type="region of interest" description="Disordered" evidence="1">
    <location>
        <begin position="33"/>
        <end position="459"/>
    </location>
</feature>
<reference evidence="2 3" key="1">
    <citation type="journal article" date="2016" name="Proc. Natl. Acad. Sci. U.S.A.">
        <title>Comparative genomics of biotechnologically important yeasts.</title>
        <authorList>
            <person name="Riley R."/>
            <person name="Haridas S."/>
            <person name="Wolfe K.H."/>
            <person name="Lopes M.R."/>
            <person name="Hittinger C.T."/>
            <person name="Goeker M."/>
            <person name="Salamov A.A."/>
            <person name="Wisecaver J.H."/>
            <person name="Long T.M."/>
            <person name="Calvey C.H."/>
            <person name="Aerts A.L."/>
            <person name="Barry K.W."/>
            <person name="Choi C."/>
            <person name="Clum A."/>
            <person name="Coughlan A.Y."/>
            <person name="Deshpande S."/>
            <person name="Douglass A.P."/>
            <person name="Hanson S.J."/>
            <person name="Klenk H.-P."/>
            <person name="LaButti K.M."/>
            <person name="Lapidus A."/>
            <person name="Lindquist E.A."/>
            <person name="Lipzen A.M."/>
            <person name="Meier-Kolthoff J.P."/>
            <person name="Ohm R.A."/>
            <person name="Otillar R.P."/>
            <person name="Pangilinan J.L."/>
            <person name="Peng Y."/>
            <person name="Rokas A."/>
            <person name="Rosa C.A."/>
            <person name="Scheuner C."/>
            <person name="Sibirny A.A."/>
            <person name="Slot J.C."/>
            <person name="Stielow J.B."/>
            <person name="Sun H."/>
            <person name="Kurtzman C.P."/>
            <person name="Blackwell M."/>
            <person name="Grigoriev I.V."/>
            <person name="Jeffries T.W."/>
        </authorList>
    </citation>
    <scope>NUCLEOTIDE SEQUENCE [LARGE SCALE GENOMIC DNA]</scope>
    <source>
        <strain evidence="2 3">NRRL Y-11557</strain>
    </source>
</reference>
<feature type="compositionally biased region" description="Basic and acidic residues" evidence="1">
    <location>
        <begin position="372"/>
        <end position="402"/>
    </location>
</feature>
<feature type="compositionally biased region" description="Polar residues" evidence="1">
    <location>
        <begin position="658"/>
        <end position="670"/>
    </location>
</feature>
<accession>A0A1E3QBF5</accession>
<feature type="compositionally biased region" description="Polar residues" evidence="1">
    <location>
        <begin position="336"/>
        <end position="365"/>
    </location>
</feature>
<feature type="compositionally biased region" description="Low complexity" evidence="1">
    <location>
        <begin position="598"/>
        <end position="619"/>
    </location>
</feature>
<organism evidence="2 3">
    <name type="scientific">Lipomyces starkeyi NRRL Y-11557</name>
    <dbReference type="NCBI Taxonomy" id="675824"/>
    <lineage>
        <taxon>Eukaryota</taxon>
        <taxon>Fungi</taxon>
        <taxon>Dikarya</taxon>
        <taxon>Ascomycota</taxon>
        <taxon>Saccharomycotina</taxon>
        <taxon>Lipomycetes</taxon>
        <taxon>Lipomycetales</taxon>
        <taxon>Lipomycetaceae</taxon>
        <taxon>Lipomyces</taxon>
    </lineage>
</organism>
<sequence>MRSPSMGHSDGRQVSASQASYLPYISQTLGGTHYRQQYARQDTSQSSPLGEYQQPQYYQSYGGRSEQHLPPSSRPISFGKFSEYAAPKYDEHRTQQQPPYASQNFQGGLQDSRQPSPLEPASRPRLPTFDPPLKSSEPPQQLHQVFSLEQYHRSQQQYHRGSMTVPSPALSQFQHLPQSQSHQQGRQSPSTPLYSPLAITTPYYNAEGHVPLLAPDSPHKSPKSMASSPVTGMSSLPSALSSDTQMQGQTTQLELARRKSSIAALVSPPLSADKRRSPSDSSPLLNQDTPQQQHTQSLPPDRTEQPQQSTTAQVSPRVPLPAYIATGTALPPAESVASSPRLIQQQYQQSGPPNSQKLQPTSTDASAPLLVLDRRNLVSAHHESATQRDFKKRKSSESSDKVRSKRLSGEAIVRERFRAIAPAPDPGKQPVDKASPRAPSRTPPRAVTPRPLRKPLPVLAPAPAKAVEMAPGGAPSISVSAPLETATVPLVSSGAGSSSSSSTSGSSSSSPRTASIALKPALPASSQVVAQKPVNAPVPEQASKQQTYKSFASFAKLHPRLAVPESSMRSSIHPSISPASSSPIASSSEPLHAPKQISSDSVLVDSSSSATKTTTASTSPVPNETVSTTSPIAAPTTVDYTRNPNKQKKSTRLGLAKSVSSQLAVVSERSNAALPQPSQLNKDAVAPSIPVQQKSSAIEPLANVKNSKSASAHGSTPPSSVDGVETIMTRSRSPYSASTPSPPASTAKGVIIKKLRMGPKSTSTRITVVPISHKRMTELGDSDGDGSDDEDDRGDSQGSDSKIDIDEGGKSENERLVRNVKRQKISQLDEPSESKSIQDERKSSAVSGTSESPALDGRTKSKFEHNFSAEAAFNELIAAGKNLRKAFTLAAPATSEDRETSNPKKQLDFTEVALHNGREHIAELKVARDKRDLCRQAWLRSVIKGRAELSSKHDNSILRLRQWLKWWWTDIAARHSENQLHGSWGKRTQISKAWQAAYDVSASIVHARLRQCERVYELQYRCGWPALILATMATPAFGPTQRMRKSHLERGCDATQISQKDWSEFIVLAESRINEIRSVVLNQCGYDGMRRILEKAAVTKPFALQGLALFPPYSFAEDAETIVVMPRTMTRNSRVVFDKRKRNKKDEKK</sequence>
<evidence type="ECO:0000256" key="1">
    <source>
        <dbReference type="SAM" id="MobiDB-lite"/>
    </source>
</evidence>
<feature type="compositionally biased region" description="Low complexity" evidence="1">
    <location>
        <begin position="566"/>
        <end position="588"/>
    </location>
</feature>
<feature type="region of interest" description="Disordered" evidence="1">
    <location>
        <begin position="490"/>
        <end position="519"/>
    </location>
</feature>
<dbReference type="OrthoDB" id="10516566at2759"/>
<dbReference type="AlphaFoldDB" id="A0A1E3QBF5"/>
<protein>
    <submittedName>
        <fullName evidence="2">Uncharacterized protein</fullName>
    </submittedName>
</protein>
<dbReference type="Proteomes" id="UP000094385">
    <property type="component" value="Unassembled WGS sequence"/>
</dbReference>
<feature type="compositionally biased region" description="Polar residues" evidence="1">
    <location>
        <begin position="305"/>
        <end position="314"/>
    </location>
</feature>
<feature type="compositionally biased region" description="Low complexity" evidence="1">
    <location>
        <begin position="436"/>
        <end position="459"/>
    </location>
</feature>
<feature type="compositionally biased region" description="Polar residues" evidence="1">
    <location>
        <begin position="224"/>
        <end position="253"/>
    </location>
</feature>